<name>A0A6N8UA61_9FIRM</name>
<reference evidence="2 3" key="2">
    <citation type="submission" date="2020-01" db="EMBL/GenBank/DDBJ databases">
        <title>Clostridiaceae sp. nov. isolated from the gut of human by culturomics.</title>
        <authorList>
            <person name="Chang Y."/>
        </authorList>
    </citation>
    <scope>NUCLEOTIDE SEQUENCE [LARGE SCALE GENOMIC DNA]</scope>
    <source>
        <strain evidence="2 3">DONG20-135</strain>
    </source>
</reference>
<dbReference type="RefSeq" id="WP_160624915.1">
    <property type="nucleotide sequence ID" value="NZ_WUUQ01000002.1"/>
</dbReference>
<evidence type="ECO:0000313" key="2">
    <source>
        <dbReference type="EMBL" id="MXQ73469.1"/>
    </source>
</evidence>
<reference evidence="2 3" key="1">
    <citation type="submission" date="2019-12" db="EMBL/GenBank/DDBJ databases">
        <authorList>
            <person name="Yang R."/>
        </authorList>
    </citation>
    <scope>NUCLEOTIDE SEQUENCE [LARGE SCALE GENOMIC DNA]</scope>
    <source>
        <strain evidence="2 3">DONG20-135</strain>
    </source>
</reference>
<dbReference type="EMBL" id="WUUQ01000002">
    <property type="protein sequence ID" value="MXQ73469.1"/>
    <property type="molecule type" value="Genomic_DNA"/>
</dbReference>
<organism evidence="2 3">
    <name type="scientific">Copranaerobaculum intestinale</name>
    <dbReference type="NCBI Taxonomy" id="2692629"/>
    <lineage>
        <taxon>Bacteria</taxon>
        <taxon>Bacillati</taxon>
        <taxon>Bacillota</taxon>
        <taxon>Erysipelotrichia</taxon>
        <taxon>Erysipelotrichales</taxon>
        <taxon>Erysipelotrichaceae</taxon>
        <taxon>Copranaerobaculum</taxon>
    </lineage>
</organism>
<feature type="domain" description="Peptidase M24" evidence="1">
    <location>
        <begin position="179"/>
        <end position="391"/>
    </location>
</feature>
<dbReference type="InterPro" id="IPR036005">
    <property type="entry name" value="Creatinase/aminopeptidase-like"/>
</dbReference>
<evidence type="ECO:0000259" key="1">
    <source>
        <dbReference type="Pfam" id="PF00557"/>
    </source>
</evidence>
<dbReference type="Gene3D" id="3.90.230.10">
    <property type="entry name" value="Creatinase/methionine aminopeptidase superfamily"/>
    <property type="match status" value="1"/>
</dbReference>
<gene>
    <name evidence="2" type="ORF">GSF08_05930</name>
</gene>
<dbReference type="SUPFAM" id="SSF55920">
    <property type="entry name" value="Creatinase/aminopeptidase"/>
    <property type="match status" value="1"/>
</dbReference>
<dbReference type="AlphaFoldDB" id="A0A6N8UA61"/>
<accession>A0A6N8UA61</accession>
<dbReference type="Proteomes" id="UP000434036">
    <property type="component" value="Unassembled WGS sequence"/>
</dbReference>
<evidence type="ECO:0000313" key="3">
    <source>
        <dbReference type="Proteomes" id="UP000434036"/>
    </source>
</evidence>
<protein>
    <submittedName>
        <fullName evidence="2">M24 family metallopeptidase</fullName>
    </submittedName>
</protein>
<dbReference type="Pfam" id="PF00557">
    <property type="entry name" value="Peptidase_M24"/>
    <property type="match status" value="1"/>
</dbReference>
<keyword evidence="3" id="KW-1185">Reference proteome</keyword>
<proteinExistence type="predicted"/>
<sequence>MVEVKTLKEQMQVIDSLFEKRLDTLIEPMMEECGLDMWIIPAKEYNEDPLLKFLTPSGFPTARRLTILVFAKGPDGVKRYCVNRHYPELDKYYENRWNDESKTQWEALSELIEEYDPETIGLNFSEHFAYCDGLTKGIYDEMVEHLSQDIVDRFTSAEMMGIRFLETRSEEECDLYPEVMQLAIDIISEAFSRQVITPGVTTTSDVEWWMMQRVNRLGLPFWFPPTIDLQRKGVGMMFDTVIQPGDLLHCDFGITYYNLCTDTQRLAYVLKPGETELPQDLKDAFKEGNKFQDIVRSNYQIGRTGNEVFTRSILEAKEQGIRPMLYTHPCGFHGHAAGPTIGLYNEQRAIPVQGDLKLHDRTAYALELNIKKELACWDHQDVSIFLEETVLYRDGTVSFLNNGRDQIYLIK</sequence>
<dbReference type="CDD" id="cd01066">
    <property type="entry name" value="APP_MetAP"/>
    <property type="match status" value="1"/>
</dbReference>
<dbReference type="InterPro" id="IPR000994">
    <property type="entry name" value="Pept_M24"/>
</dbReference>
<comment type="caution">
    <text evidence="2">The sequence shown here is derived from an EMBL/GenBank/DDBJ whole genome shotgun (WGS) entry which is preliminary data.</text>
</comment>